<dbReference type="Gene3D" id="3.90.190.10">
    <property type="entry name" value="Protein tyrosine phosphatase superfamily"/>
    <property type="match status" value="1"/>
</dbReference>
<evidence type="ECO:0000313" key="3">
    <source>
        <dbReference type="Proteomes" id="UP000606730"/>
    </source>
</evidence>
<comment type="caution">
    <text evidence="2">The sequence shown here is derived from an EMBL/GenBank/DDBJ whole genome shotgun (WGS) entry which is preliminary data.</text>
</comment>
<protein>
    <submittedName>
        <fullName evidence="2">Protein-tyrosine-phosphatase</fullName>
    </submittedName>
</protein>
<dbReference type="InterPro" id="IPR000387">
    <property type="entry name" value="Tyr_Pase_dom"/>
</dbReference>
<gene>
    <name evidence="2" type="ORF">GCM10011517_17890</name>
</gene>
<dbReference type="RefSeq" id="WP_095595020.1">
    <property type="nucleotide sequence ID" value="NZ_BMKN01000002.1"/>
</dbReference>
<feature type="domain" description="Tyrosine specific protein phosphatases" evidence="1">
    <location>
        <begin position="121"/>
        <end position="186"/>
    </location>
</feature>
<reference evidence="2" key="1">
    <citation type="journal article" date="2014" name="Int. J. Syst. Evol. Microbiol.">
        <title>Complete genome sequence of Corynebacterium casei LMG S-19264T (=DSM 44701T), isolated from a smear-ripened cheese.</title>
        <authorList>
            <consortium name="US DOE Joint Genome Institute (JGI-PGF)"/>
            <person name="Walter F."/>
            <person name="Albersmeier A."/>
            <person name="Kalinowski J."/>
            <person name="Ruckert C."/>
        </authorList>
    </citation>
    <scope>NUCLEOTIDE SEQUENCE</scope>
    <source>
        <strain evidence="2">CGMCC 1.16012</strain>
    </source>
</reference>
<dbReference type="EMBL" id="BMKN01000002">
    <property type="protein sequence ID" value="GGE50575.1"/>
    <property type="molecule type" value="Genomic_DNA"/>
</dbReference>
<accession>A0A917AHB4</accession>
<evidence type="ECO:0000259" key="1">
    <source>
        <dbReference type="PROSITE" id="PS50056"/>
    </source>
</evidence>
<dbReference type="PROSITE" id="PS50056">
    <property type="entry name" value="TYR_PHOSPHATASE_2"/>
    <property type="match status" value="1"/>
</dbReference>
<evidence type="ECO:0000313" key="2">
    <source>
        <dbReference type="EMBL" id="GGE50575.1"/>
    </source>
</evidence>
<dbReference type="SUPFAM" id="SSF52799">
    <property type="entry name" value="(Phosphotyrosine protein) phosphatases II"/>
    <property type="match status" value="1"/>
</dbReference>
<dbReference type="OrthoDB" id="9814896at2"/>
<dbReference type="InterPro" id="IPR029021">
    <property type="entry name" value="Prot-tyrosine_phosphatase-like"/>
</dbReference>
<proteinExistence type="predicted"/>
<name>A0A917AHB4_9RHOB</name>
<reference evidence="2" key="2">
    <citation type="submission" date="2020-09" db="EMBL/GenBank/DDBJ databases">
        <authorList>
            <person name="Sun Q."/>
            <person name="Zhou Y."/>
        </authorList>
    </citation>
    <scope>NUCLEOTIDE SEQUENCE</scope>
    <source>
        <strain evidence="2">CGMCC 1.16012</strain>
    </source>
</reference>
<dbReference type="Pfam" id="PF22741">
    <property type="entry name" value="PTP-NADK"/>
    <property type="match status" value="1"/>
</dbReference>
<sequence>MFGYLKSRLKQWDSELRDSFGKDISSPAGRRAAFWHTQLMDHAFLRVWWTNLYQVVPGVWRSNQPSPKRVKRYKEMGIETILYLRGYKPNSFYLLEKEMCDAVGIKMVRVEMAARNAPKPKQLIALLDIFDTIEKPFLMHCKSGADRAGLAAALYMLYVEKVSLAKAREQLSRKYLHLKSTRTGILDLFLDVYEADTKDAPMPIREWIETRYDRDALTASFAEKRGKAA</sequence>
<dbReference type="AlphaFoldDB" id="A0A917AHB4"/>
<keyword evidence="3" id="KW-1185">Reference proteome</keyword>
<dbReference type="InterPro" id="IPR055214">
    <property type="entry name" value="PTP-NADK"/>
</dbReference>
<dbReference type="Proteomes" id="UP000606730">
    <property type="component" value="Unassembled WGS sequence"/>
</dbReference>
<organism evidence="2 3">
    <name type="scientific">Actibacterium pelagium</name>
    <dbReference type="NCBI Taxonomy" id="2029103"/>
    <lineage>
        <taxon>Bacteria</taxon>
        <taxon>Pseudomonadati</taxon>
        <taxon>Pseudomonadota</taxon>
        <taxon>Alphaproteobacteria</taxon>
        <taxon>Rhodobacterales</taxon>
        <taxon>Roseobacteraceae</taxon>
        <taxon>Actibacterium</taxon>
    </lineage>
</organism>